<dbReference type="Proteomes" id="UP000177629">
    <property type="component" value="Unassembled WGS sequence"/>
</dbReference>
<name>A0A1G2PJK9_9BACT</name>
<evidence type="ECO:0000256" key="4">
    <source>
        <dbReference type="ARBA" id="ARBA00022801"/>
    </source>
</evidence>
<comment type="catalytic activity">
    <reaction evidence="1 7">
        <text>a myo-inositol phosphate + H2O = myo-inositol + phosphate</text>
        <dbReference type="Rhea" id="RHEA:24056"/>
        <dbReference type="ChEBI" id="CHEBI:15377"/>
        <dbReference type="ChEBI" id="CHEBI:17268"/>
        <dbReference type="ChEBI" id="CHEBI:43474"/>
        <dbReference type="ChEBI" id="CHEBI:84139"/>
        <dbReference type="EC" id="3.1.3.25"/>
    </reaction>
</comment>
<comment type="similarity">
    <text evidence="7">Belongs to the inositol monophosphatase superfamily.</text>
</comment>
<accession>A0A1G2PJK9</accession>
<dbReference type="AlphaFoldDB" id="A0A1G2PJK9"/>
<comment type="caution">
    <text evidence="8">The sequence shown here is derived from an EMBL/GenBank/DDBJ whole genome shotgun (WGS) entry which is preliminary data.</text>
</comment>
<reference evidence="8 9" key="1">
    <citation type="journal article" date="2016" name="Nat. Commun.">
        <title>Thousands of microbial genomes shed light on interconnected biogeochemical processes in an aquifer system.</title>
        <authorList>
            <person name="Anantharaman K."/>
            <person name="Brown C.T."/>
            <person name="Hug L.A."/>
            <person name="Sharon I."/>
            <person name="Castelle C.J."/>
            <person name="Probst A.J."/>
            <person name="Thomas B.C."/>
            <person name="Singh A."/>
            <person name="Wilkins M.J."/>
            <person name="Karaoz U."/>
            <person name="Brodie E.L."/>
            <person name="Williams K.H."/>
            <person name="Hubbard S.S."/>
            <person name="Banfield J.F."/>
        </authorList>
    </citation>
    <scope>NUCLEOTIDE SEQUENCE [LARGE SCALE GENOMIC DNA]</scope>
</reference>
<sequence length="252" mass="26888">MERLELAKQLAQEAGEIVLGYAKKGFRTSQKDGGSLVTEADLAAEKHILAKIKEYFPDDGIVAEEMGAQEGKSDFSWHIDPLDGTTNFAHGLPLYGVSIGITKGVIPYAGAIFLPPFGELYEAERGRGARLNGSLLSVSGTEETSSGIIALAGPRFVDSVRDDELPLQKIISRIRRIRVLGSIVMNLCLVAKGAADGGLCVRQNSWDAVAGVSLVEEAGGIAVDFLGEPYTTKSENLLVGNPKVVSFLQKLV</sequence>
<dbReference type="EC" id="3.1.3.25" evidence="7"/>
<feature type="binding site" evidence="6">
    <location>
        <position position="83"/>
    </location>
    <ligand>
        <name>Mg(2+)</name>
        <dbReference type="ChEBI" id="CHEBI:18420"/>
        <label>1</label>
        <note>catalytic</note>
    </ligand>
</feature>
<dbReference type="FunFam" id="3.30.540.10:FF:000003">
    <property type="entry name" value="Inositol-1-monophosphatase"/>
    <property type="match status" value="1"/>
</dbReference>
<evidence type="ECO:0000313" key="9">
    <source>
        <dbReference type="Proteomes" id="UP000177629"/>
    </source>
</evidence>
<dbReference type="STRING" id="1802362.A2806_02180"/>
<dbReference type="Pfam" id="PF00459">
    <property type="entry name" value="Inositol_P"/>
    <property type="match status" value="1"/>
</dbReference>
<evidence type="ECO:0000313" key="8">
    <source>
        <dbReference type="EMBL" id="OHA47831.1"/>
    </source>
</evidence>
<evidence type="ECO:0000256" key="1">
    <source>
        <dbReference type="ARBA" id="ARBA00001033"/>
    </source>
</evidence>
<comment type="cofactor">
    <cofactor evidence="2 6 7">
        <name>Mg(2+)</name>
        <dbReference type="ChEBI" id="CHEBI:18420"/>
    </cofactor>
</comment>
<dbReference type="SUPFAM" id="SSF56655">
    <property type="entry name" value="Carbohydrate phosphatase"/>
    <property type="match status" value="1"/>
</dbReference>
<dbReference type="Gene3D" id="3.30.540.10">
    <property type="entry name" value="Fructose-1,6-Bisphosphatase, subunit A, domain 1"/>
    <property type="match status" value="1"/>
</dbReference>
<dbReference type="PANTHER" id="PTHR20854:SF4">
    <property type="entry name" value="INOSITOL-1-MONOPHOSPHATASE-RELATED"/>
    <property type="match status" value="1"/>
</dbReference>
<keyword evidence="4 7" id="KW-0378">Hydrolase</keyword>
<evidence type="ECO:0000256" key="6">
    <source>
        <dbReference type="PIRSR" id="PIRSR600760-2"/>
    </source>
</evidence>
<dbReference type="GO" id="GO:0007165">
    <property type="term" value="P:signal transduction"/>
    <property type="evidence" value="ECO:0007669"/>
    <property type="project" value="TreeGrafter"/>
</dbReference>
<evidence type="ECO:0000256" key="2">
    <source>
        <dbReference type="ARBA" id="ARBA00001946"/>
    </source>
</evidence>
<gene>
    <name evidence="8" type="ORF">A2806_02180</name>
</gene>
<evidence type="ECO:0000256" key="7">
    <source>
        <dbReference type="RuleBase" id="RU364068"/>
    </source>
</evidence>
<organism evidence="8 9">
    <name type="scientific">Candidatus Terrybacteria bacterium RIFCSPHIGHO2_01_FULL_48_17</name>
    <dbReference type="NCBI Taxonomy" id="1802362"/>
    <lineage>
        <taxon>Bacteria</taxon>
        <taxon>Candidatus Terryibacteriota</taxon>
    </lineage>
</organism>
<feature type="binding site" evidence="6">
    <location>
        <position position="64"/>
    </location>
    <ligand>
        <name>Mg(2+)</name>
        <dbReference type="ChEBI" id="CHEBI:18420"/>
        <label>1</label>
        <note>catalytic</note>
    </ligand>
</feature>
<keyword evidence="5 6" id="KW-0460">Magnesium</keyword>
<dbReference type="GO" id="GO:0046872">
    <property type="term" value="F:metal ion binding"/>
    <property type="evidence" value="ECO:0007669"/>
    <property type="project" value="UniProtKB-KW"/>
</dbReference>
<dbReference type="InterPro" id="IPR033942">
    <property type="entry name" value="IMPase"/>
</dbReference>
<dbReference type="PROSITE" id="PS00629">
    <property type="entry name" value="IMP_1"/>
    <property type="match status" value="1"/>
</dbReference>
<dbReference type="InterPro" id="IPR000760">
    <property type="entry name" value="Inositol_monophosphatase-like"/>
</dbReference>
<evidence type="ECO:0000256" key="5">
    <source>
        <dbReference type="ARBA" id="ARBA00022842"/>
    </source>
</evidence>
<proteinExistence type="inferred from homology"/>
<feature type="binding site" evidence="6">
    <location>
        <position position="80"/>
    </location>
    <ligand>
        <name>Mg(2+)</name>
        <dbReference type="ChEBI" id="CHEBI:18420"/>
        <label>1</label>
        <note>catalytic</note>
    </ligand>
</feature>
<dbReference type="PANTHER" id="PTHR20854">
    <property type="entry name" value="INOSITOL MONOPHOSPHATASE"/>
    <property type="match status" value="1"/>
</dbReference>
<dbReference type="Gene3D" id="3.40.190.80">
    <property type="match status" value="1"/>
</dbReference>
<protein>
    <recommendedName>
        <fullName evidence="7">Inositol-1-monophosphatase</fullName>
        <ecNumber evidence="7">3.1.3.25</ecNumber>
    </recommendedName>
</protein>
<feature type="binding site" evidence="6">
    <location>
        <position position="82"/>
    </location>
    <ligand>
        <name>Mg(2+)</name>
        <dbReference type="ChEBI" id="CHEBI:18420"/>
        <label>1</label>
        <note>catalytic</note>
    </ligand>
</feature>
<evidence type="ECO:0000256" key="3">
    <source>
        <dbReference type="ARBA" id="ARBA00022723"/>
    </source>
</evidence>
<keyword evidence="3 6" id="KW-0479">Metal-binding</keyword>
<dbReference type="GO" id="GO:0008934">
    <property type="term" value="F:inositol monophosphate 1-phosphatase activity"/>
    <property type="evidence" value="ECO:0007669"/>
    <property type="project" value="InterPro"/>
</dbReference>
<dbReference type="GO" id="GO:0006020">
    <property type="term" value="P:inositol metabolic process"/>
    <property type="evidence" value="ECO:0007669"/>
    <property type="project" value="TreeGrafter"/>
</dbReference>
<dbReference type="CDD" id="cd01639">
    <property type="entry name" value="IMPase"/>
    <property type="match status" value="1"/>
</dbReference>
<dbReference type="PRINTS" id="PR00377">
    <property type="entry name" value="IMPHPHTASES"/>
</dbReference>
<feature type="binding site" evidence="6">
    <location>
        <position position="207"/>
    </location>
    <ligand>
        <name>Mg(2+)</name>
        <dbReference type="ChEBI" id="CHEBI:18420"/>
        <label>1</label>
        <note>catalytic</note>
    </ligand>
</feature>
<dbReference type="EMBL" id="MHSS01000013">
    <property type="protein sequence ID" value="OHA47831.1"/>
    <property type="molecule type" value="Genomic_DNA"/>
</dbReference>
<dbReference type="InterPro" id="IPR020583">
    <property type="entry name" value="Inositol_monoP_metal-BS"/>
</dbReference>